<dbReference type="InterPro" id="IPR019775">
    <property type="entry name" value="WD40_repeat_CS"/>
</dbReference>
<dbReference type="PROSITE" id="PS50294">
    <property type="entry name" value="WD_REPEATS_REGION"/>
    <property type="match status" value="2"/>
</dbReference>
<gene>
    <name evidence="4" type="ORF">TSOC_007191</name>
</gene>
<keyword evidence="2" id="KW-0677">Repeat</keyword>
<feature type="repeat" description="WD" evidence="3">
    <location>
        <begin position="143"/>
        <end position="177"/>
    </location>
</feature>
<keyword evidence="1 3" id="KW-0853">WD repeat</keyword>
<dbReference type="InterPro" id="IPR050349">
    <property type="entry name" value="WD_LIS1/nudF_dynein_reg"/>
</dbReference>
<sequence length="188" mass="19179">MWNWAAGREAATRLGPHPSYVAVLAGSACGRYVAVGSGTTVTVWSRAEPASPAAAAAGGSRAETPAGSASAPWGAPWGAAAAVTAATELLPPYEPRAVVLSCAAEVMAVSYSPDGALLAAAAADGGVRVWETSSGRWRELAWLAGHGDAVCSLAFSPDARMMLSGGWDARCLAWSLRDVLPPRTTWAV</sequence>
<dbReference type="AlphaFoldDB" id="A0A2J8A1P7"/>
<dbReference type="OrthoDB" id="545213at2759"/>
<evidence type="ECO:0000256" key="1">
    <source>
        <dbReference type="ARBA" id="ARBA00022574"/>
    </source>
</evidence>
<dbReference type="PROSITE" id="PS00678">
    <property type="entry name" value="WD_REPEATS_1"/>
    <property type="match status" value="1"/>
</dbReference>
<reference evidence="4 5" key="1">
    <citation type="journal article" date="2017" name="Mol. Biol. Evol.">
        <title>The 4-celled Tetrabaena socialis nuclear genome reveals the essential components for genetic control of cell number at the origin of multicellularity in the volvocine lineage.</title>
        <authorList>
            <person name="Featherston J."/>
            <person name="Arakaki Y."/>
            <person name="Hanschen E.R."/>
            <person name="Ferris P.J."/>
            <person name="Michod R.E."/>
            <person name="Olson B.J.S.C."/>
            <person name="Nozaki H."/>
            <person name="Durand P.M."/>
        </authorList>
    </citation>
    <scope>NUCLEOTIDE SEQUENCE [LARGE SCALE GENOMIC DNA]</scope>
    <source>
        <strain evidence="4 5">NIES-571</strain>
    </source>
</reference>
<accession>A0A2J8A1P7</accession>
<name>A0A2J8A1P7_9CHLO</name>
<dbReference type="Proteomes" id="UP000236333">
    <property type="component" value="Unassembled WGS sequence"/>
</dbReference>
<dbReference type="InterPro" id="IPR001680">
    <property type="entry name" value="WD40_rpt"/>
</dbReference>
<feature type="repeat" description="WD" evidence="3">
    <location>
        <begin position="99"/>
        <end position="136"/>
    </location>
</feature>
<evidence type="ECO:0000313" key="5">
    <source>
        <dbReference type="Proteomes" id="UP000236333"/>
    </source>
</evidence>
<proteinExistence type="predicted"/>
<dbReference type="PANTHER" id="PTHR44129">
    <property type="entry name" value="WD REPEAT-CONTAINING PROTEIN POP1"/>
    <property type="match status" value="1"/>
</dbReference>
<protein>
    <submittedName>
        <fullName evidence="4">WD repeat domain-containing protein</fullName>
    </submittedName>
</protein>
<dbReference type="InterPro" id="IPR036322">
    <property type="entry name" value="WD40_repeat_dom_sf"/>
</dbReference>
<comment type="caution">
    <text evidence="4">The sequence shown here is derived from an EMBL/GenBank/DDBJ whole genome shotgun (WGS) entry which is preliminary data.</text>
</comment>
<evidence type="ECO:0000256" key="2">
    <source>
        <dbReference type="ARBA" id="ARBA00022737"/>
    </source>
</evidence>
<dbReference type="Pfam" id="PF00400">
    <property type="entry name" value="WD40"/>
    <property type="match status" value="2"/>
</dbReference>
<evidence type="ECO:0000313" key="4">
    <source>
        <dbReference type="EMBL" id="PNH06430.1"/>
    </source>
</evidence>
<keyword evidence="5" id="KW-1185">Reference proteome</keyword>
<organism evidence="4 5">
    <name type="scientific">Tetrabaena socialis</name>
    <dbReference type="NCBI Taxonomy" id="47790"/>
    <lineage>
        <taxon>Eukaryota</taxon>
        <taxon>Viridiplantae</taxon>
        <taxon>Chlorophyta</taxon>
        <taxon>core chlorophytes</taxon>
        <taxon>Chlorophyceae</taxon>
        <taxon>CS clade</taxon>
        <taxon>Chlamydomonadales</taxon>
        <taxon>Tetrabaenaceae</taxon>
        <taxon>Tetrabaena</taxon>
    </lineage>
</organism>
<dbReference type="PROSITE" id="PS50082">
    <property type="entry name" value="WD_REPEATS_2"/>
    <property type="match status" value="2"/>
</dbReference>
<dbReference type="SUPFAM" id="SSF50978">
    <property type="entry name" value="WD40 repeat-like"/>
    <property type="match status" value="1"/>
</dbReference>
<dbReference type="SMART" id="SM00320">
    <property type="entry name" value="WD40"/>
    <property type="match status" value="3"/>
</dbReference>
<dbReference type="InterPro" id="IPR015943">
    <property type="entry name" value="WD40/YVTN_repeat-like_dom_sf"/>
</dbReference>
<dbReference type="EMBL" id="PGGS01000237">
    <property type="protein sequence ID" value="PNH06430.1"/>
    <property type="molecule type" value="Genomic_DNA"/>
</dbReference>
<dbReference type="Gene3D" id="2.130.10.10">
    <property type="entry name" value="YVTN repeat-like/Quinoprotein amine dehydrogenase"/>
    <property type="match status" value="1"/>
</dbReference>
<evidence type="ECO:0000256" key="3">
    <source>
        <dbReference type="PROSITE-ProRule" id="PRU00221"/>
    </source>
</evidence>